<gene>
    <name evidence="7" type="ORF">FBD94_20985</name>
</gene>
<dbReference type="PANTHER" id="PTHR43673:SF2">
    <property type="entry name" value="NITROREDUCTASE"/>
    <property type="match status" value="1"/>
</dbReference>
<dbReference type="SUPFAM" id="SSF55469">
    <property type="entry name" value="FMN-dependent nitroreductase-like"/>
    <property type="match status" value="1"/>
</dbReference>
<evidence type="ECO:0000256" key="2">
    <source>
        <dbReference type="ARBA" id="ARBA00007118"/>
    </source>
</evidence>
<evidence type="ECO:0000259" key="6">
    <source>
        <dbReference type="Pfam" id="PF00881"/>
    </source>
</evidence>
<evidence type="ECO:0000256" key="4">
    <source>
        <dbReference type="ARBA" id="ARBA00022643"/>
    </source>
</evidence>
<dbReference type="AlphaFoldDB" id="A0A4U1G3F4"/>
<reference evidence="7 8" key="1">
    <citation type="submission" date="2019-04" db="EMBL/GenBank/DDBJ databases">
        <title>Pedobacter sp. RP-1-16 sp. nov., isolated from Arctic soil.</title>
        <authorList>
            <person name="Dahal R.H."/>
            <person name="Kim D.-U."/>
        </authorList>
    </citation>
    <scope>NUCLEOTIDE SEQUENCE [LARGE SCALE GENOMIC DNA]</scope>
    <source>
        <strain evidence="7 8">RP-1-16</strain>
    </source>
</reference>
<sequence length="150" mass="17210">MEIIKALEWRYATKKMTGRIVPEAQVGHILKATHLAPSGIGLQPYEVIVISNQYLKEVILPVAMNQAQVMESSHLLVFAVWEEYSHERIDRVFERLDAERGLVHPNAERQRNFAKQFFGQMNLEENFHHAAKQANIADVNGRINLSAFML</sequence>
<dbReference type="Pfam" id="PF00881">
    <property type="entry name" value="Nitroreductase"/>
    <property type="match status" value="1"/>
</dbReference>
<dbReference type="EMBL" id="SWDX01000010">
    <property type="protein sequence ID" value="TKC57110.1"/>
    <property type="molecule type" value="Genomic_DNA"/>
</dbReference>
<evidence type="ECO:0000256" key="3">
    <source>
        <dbReference type="ARBA" id="ARBA00022630"/>
    </source>
</evidence>
<dbReference type="InterPro" id="IPR000415">
    <property type="entry name" value="Nitroreductase-like"/>
</dbReference>
<name>A0A4U1G3F4_9SPHI</name>
<keyword evidence="3" id="KW-0285">Flavoprotein</keyword>
<comment type="cofactor">
    <cofactor evidence="1">
        <name>FMN</name>
        <dbReference type="ChEBI" id="CHEBI:58210"/>
    </cofactor>
</comment>
<evidence type="ECO:0000313" key="8">
    <source>
        <dbReference type="Proteomes" id="UP000309594"/>
    </source>
</evidence>
<dbReference type="Proteomes" id="UP000309594">
    <property type="component" value="Unassembled WGS sequence"/>
</dbReference>
<dbReference type="GO" id="GO:0016491">
    <property type="term" value="F:oxidoreductase activity"/>
    <property type="evidence" value="ECO:0007669"/>
    <property type="project" value="UniProtKB-KW"/>
</dbReference>
<dbReference type="RefSeq" id="WP_136881656.1">
    <property type="nucleotide sequence ID" value="NZ_SWDX01000010.1"/>
</dbReference>
<dbReference type="Gene3D" id="3.40.109.10">
    <property type="entry name" value="NADH Oxidase"/>
    <property type="match status" value="1"/>
</dbReference>
<proteinExistence type="inferred from homology"/>
<dbReference type="InterPro" id="IPR029479">
    <property type="entry name" value="Nitroreductase"/>
</dbReference>
<keyword evidence="4" id="KW-0288">FMN</keyword>
<evidence type="ECO:0000313" key="7">
    <source>
        <dbReference type="EMBL" id="TKC57110.1"/>
    </source>
</evidence>
<accession>A0A4U1G3F4</accession>
<organism evidence="7 8">
    <name type="scientific">Pedobacter hiemivivus</name>
    <dbReference type="NCBI Taxonomy" id="2530454"/>
    <lineage>
        <taxon>Bacteria</taxon>
        <taxon>Pseudomonadati</taxon>
        <taxon>Bacteroidota</taxon>
        <taxon>Sphingobacteriia</taxon>
        <taxon>Sphingobacteriales</taxon>
        <taxon>Sphingobacteriaceae</taxon>
        <taxon>Pedobacter</taxon>
    </lineage>
</organism>
<protein>
    <submittedName>
        <fullName evidence="7">NAD(P)H-dependent oxidoreductase</fullName>
    </submittedName>
</protein>
<comment type="similarity">
    <text evidence="2">Belongs to the nitroreductase family.</text>
</comment>
<keyword evidence="5" id="KW-0560">Oxidoreductase</keyword>
<comment type="caution">
    <text evidence="7">The sequence shown here is derived from an EMBL/GenBank/DDBJ whole genome shotgun (WGS) entry which is preliminary data.</text>
</comment>
<feature type="domain" description="Nitroreductase" evidence="6">
    <location>
        <begin position="8"/>
        <end position="92"/>
    </location>
</feature>
<evidence type="ECO:0000256" key="1">
    <source>
        <dbReference type="ARBA" id="ARBA00001917"/>
    </source>
</evidence>
<evidence type="ECO:0000256" key="5">
    <source>
        <dbReference type="ARBA" id="ARBA00023002"/>
    </source>
</evidence>
<dbReference type="PANTHER" id="PTHR43673">
    <property type="entry name" value="NAD(P)H NITROREDUCTASE YDGI-RELATED"/>
    <property type="match status" value="1"/>
</dbReference>